<protein>
    <submittedName>
        <fullName evidence="1">Uncharacterized protein</fullName>
    </submittedName>
</protein>
<proteinExistence type="predicted"/>
<dbReference type="EMBL" id="CP007032">
    <property type="protein sequence ID" value="AHF08647.1"/>
    <property type="molecule type" value="Genomic_DNA"/>
</dbReference>
<keyword evidence="2" id="KW-1185">Reference proteome</keyword>
<reference evidence="1 2" key="1">
    <citation type="submission" date="2013-12" db="EMBL/GenBank/DDBJ databases">
        <authorList>
            <consortium name="DOE Joint Genome Institute"/>
            <person name="Smidt H."/>
            <person name="Huntemann M."/>
            <person name="Han J."/>
            <person name="Chen A."/>
            <person name="Kyrpides N."/>
            <person name="Mavromatis K."/>
            <person name="Markowitz V."/>
            <person name="Palaniappan K."/>
            <person name="Ivanova N."/>
            <person name="Schaumberg A."/>
            <person name="Pati A."/>
            <person name="Liolios K."/>
            <person name="Nordberg H.P."/>
            <person name="Cantor M.N."/>
            <person name="Hua S.X."/>
            <person name="Woyke T."/>
        </authorList>
    </citation>
    <scope>NUCLEOTIDE SEQUENCE [LARGE SCALE GENOMIC DNA]</scope>
    <source>
        <strain evidence="2">DSM 15288</strain>
    </source>
</reference>
<dbReference type="STRING" id="871968.DESME_11720"/>
<dbReference type="KEGG" id="dmt:DESME_11720"/>
<organism evidence="1 2">
    <name type="scientific">Desulfitobacterium metallireducens DSM 15288</name>
    <dbReference type="NCBI Taxonomy" id="871968"/>
    <lineage>
        <taxon>Bacteria</taxon>
        <taxon>Bacillati</taxon>
        <taxon>Bacillota</taxon>
        <taxon>Clostridia</taxon>
        <taxon>Eubacteriales</taxon>
        <taxon>Desulfitobacteriaceae</taxon>
        <taxon>Desulfitobacterium</taxon>
    </lineage>
</organism>
<accession>W0ED09</accession>
<gene>
    <name evidence="1" type="ORF">DESME_11720</name>
</gene>
<dbReference type="AlphaFoldDB" id="W0ED09"/>
<evidence type="ECO:0000313" key="1">
    <source>
        <dbReference type="EMBL" id="AHF08647.1"/>
    </source>
</evidence>
<dbReference type="HOGENOM" id="CLU_2972008_0_0_9"/>
<sequence length="58" mass="7216">MEKVIEIVYFAKICQNRQEYYENKLNVRRNVIKSKNKFPYIRLDIIRLMSIMRTVYEI</sequence>
<name>W0ED09_9FIRM</name>
<dbReference type="Proteomes" id="UP000010847">
    <property type="component" value="Chromosome"/>
</dbReference>
<evidence type="ECO:0000313" key="2">
    <source>
        <dbReference type="Proteomes" id="UP000010847"/>
    </source>
</evidence>